<dbReference type="InterPro" id="IPR000742">
    <property type="entry name" value="EGF"/>
</dbReference>
<evidence type="ECO:0000256" key="2">
    <source>
        <dbReference type="SAM" id="Phobius"/>
    </source>
</evidence>
<dbReference type="InterPro" id="IPR000421">
    <property type="entry name" value="FA58C"/>
</dbReference>
<dbReference type="InterPro" id="IPR008979">
    <property type="entry name" value="Galactose-bd-like_sf"/>
</dbReference>
<accession>A0ABN8RGV6</accession>
<evidence type="ECO:0000313" key="5">
    <source>
        <dbReference type="EMBL" id="CAH3177423.1"/>
    </source>
</evidence>
<gene>
    <name evidence="5" type="ORF">PLOB_00019299</name>
</gene>
<feature type="transmembrane region" description="Helical" evidence="2">
    <location>
        <begin position="165"/>
        <end position="183"/>
    </location>
</feature>
<dbReference type="EMBL" id="CALNXK010000225">
    <property type="protein sequence ID" value="CAH3177423.1"/>
    <property type="molecule type" value="Genomic_DNA"/>
</dbReference>
<dbReference type="CDD" id="cd00057">
    <property type="entry name" value="FA58C"/>
    <property type="match status" value="1"/>
</dbReference>
<comment type="caution">
    <text evidence="5">The sequence shown here is derived from an EMBL/GenBank/DDBJ whole genome shotgun (WGS) entry which is preliminary data.</text>
</comment>
<evidence type="ECO:0008006" key="7">
    <source>
        <dbReference type="Google" id="ProtNLM"/>
    </source>
</evidence>
<organism evidence="5 6">
    <name type="scientific">Porites lobata</name>
    <dbReference type="NCBI Taxonomy" id="104759"/>
    <lineage>
        <taxon>Eukaryota</taxon>
        <taxon>Metazoa</taxon>
        <taxon>Cnidaria</taxon>
        <taxon>Anthozoa</taxon>
        <taxon>Hexacorallia</taxon>
        <taxon>Scleractinia</taxon>
        <taxon>Fungiina</taxon>
        <taxon>Poritidae</taxon>
        <taxon>Porites</taxon>
    </lineage>
</organism>
<evidence type="ECO:0000259" key="4">
    <source>
        <dbReference type="PROSITE" id="PS50026"/>
    </source>
</evidence>
<dbReference type="SUPFAM" id="SSF57196">
    <property type="entry name" value="EGF/Laminin"/>
    <property type="match status" value="1"/>
</dbReference>
<keyword evidence="1" id="KW-0245">EGF-like domain</keyword>
<sequence length="241" mass="27266">FLFLKYDCQLTGCLNGGSCIFSEVSKIFHCVCKGAWIGECCKVCPVPVGMESRAILDSQISASSEWASNHAAQQGRLHFVKTVYRTGAWSARSNDLNQWLQVDLLNTTRVSGVATQGRNGCPCDQWVTKYKLQYSEDGQAFKFYRRSGDKSDTVGTNKTPCTKTLFLKIIIITIIIIGLSFRAQIPNYRILLNLIQVFTGNADRDTVVNHQLTPVIKARYIRLHPVEWNRHISMRMELYSC</sequence>
<feature type="non-terminal residue" evidence="5">
    <location>
        <position position="1"/>
    </location>
</feature>
<evidence type="ECO:0000256" key="1">
    <source>
        <dbReference type="PROSITE-ProRule" id="PRU00076"/>
    </source>
</evidence>
<evidence type="ECO:0000259" key="3">
    <source>
        <dbReference type="PROSITE" id="PS50022"/>
    </source>
</evidence>
<keyword evidence="2" id="KW-1133">Transmembrane helix</keyword>
<dbReference type="Proteomes" id="UP001159405">
    <property type="component" value="Unassembled WGS sequence"/>
</dbReference>
<dbReference type="SUPFAM" id="SSF49785">
    <property type="entry name" value="Galactose-binding domain-like"/>
    <property type="match status" value="1"/>
</dbReference>
<protein>
    <recommendedName>
        <fullName evidence="7">EGF-like repeat and discoidin I-like domain-containing protein 3</fullName>
    </recommendedName>
</protein>
<keyword evidence="6" id="KW-1185">Reference proteome</keyword>
<feature type="domain" description="EGF-like" evidence="4">
    <location>
        <begin position="4"/>
        <end position="39"/>
    </location>
</feature>
<dbReference type="PANTHER" id="PTHR24543:SF325">
    <property type="entry name" value="F5_8 TYPE C DOMAIN-CONTAINING PROTEIN"/>
    <property type="match status" value="1"/>
</dbReference>
<dbReference type="PANTHER" id="PTHR24543">
    <property type="entry name" value="MULTICOPPER OXIDASE-RELATED"/>
    <property type="match status" value="1"/>
</dbReference>
<dbReference type="SMART" id="SM00231">
    <property type="entry name" value="FA58C"/>
    <property type="match status" value="1"/>
</dbReference>
<dbReference type="PROSITE" id="PS01285">
    <property type="entry name" value="FA58C_1"/>
    <property type="match status" value="1"/>
</dbReference>
<dbReference type="PROSITE" id="PS50026">
    <property type="entry name" value="EGF_3"/>
    <property type="match status" value="1"/>
</dbReference>
<dbReference type="Gene3D" id="2.60.120.260">
    <property type="entry name" value="Galactose-binding domain-like"/>
    <property type="match status" value="1"/>
</dbReference>
<dbReference type="PROSITE" id="PS50022">
    <property type="entry name" value="FA58C_3"/>
    <property type="match status" value="1"/>
</dbReference>
<reference evidence="5 6" key="1">
    <citation type="submission" date="2022-05" db="EMBL/GenBank/DDBJ databases">
        <authorList>
            <consortium name="Genoscope - CEA"/>
            <person name="William W."/>
        </authorList>
    </citation>
    <scope>NUCLEOTIDE SEQUENCE [LARGE SCALE GENOMIC DNA]</scope>
</reference>
<feature type="domain" description="F5/8 type C" evidence="3">
    <location>
        <begin position="44"/>
        <end position="241"/>
    </location>
</feature>
<comment type="caution">
    <text evidence="1">Lacks conserved residue(s) required for the propagation of feature annotation.</text>
</comment>
<keyword evidence="2" id="KW-0472">Membrane</keyword>
<keyword evidence="1" id="KW-1015">Disulfide bond</keyword>
<proteinExistence type="predicted"/>
<keyword evidence="2" id="KW-0812">Transmembrane</keyword>
<evidence type="ECO:0000313" key="6">
    <source>
        <dbReference type="Proteomes" id="UP001159405"/>
    </source>
</evidence>
<feature type="disulfide bond" evidence="1">
    <location>
        <begin position="13"/>
        <end position="30"/>
    </location>
</feature>
<name>A0ABN8RGV6_9CNID</name>
<dbReference type="Pfam" id="PF00754">
    <property type="entry name" value="F5_F8_type_C"/>
    <property type="match status" value="2"/>
</dbReference>